<name>A0AAW0E3N3_9AGAR</name>
<gene>
    <name evidence="2" type="ORF">R3P38DRAFT_2758744</name>
</gene>
<protein>
    <submittedName>
        <fullName evidence="2">Uncharacterized protein</fullName>
    </submittedName>
</protein>
<reference evidence="2 3" key="1">
    <citation type="journal article" date="2024" name="J Genomics">
        <title>Draft genome sequencing and assembly of Favolaschia claudopus CIRM-BRFM 2984 isolated from oak limbs.</title>
        <authorList>
            <person name="Navarro D."/>
            <person name="Drula E."/>
            <person name="Chaduli D."/>
            <person name="Cazenave R."/>
            <person name="Ahrendt S."/>
            <person name="Wang J."/>
            <person name="Lipzen A."/>
            <person name="Daum C."/>
            <person name="Barry K."/>
            <person name="Grigoriev I.V."/>
            <person name="Favel A."/>
            <person name="Rosso M.N."/>
            <person name="Martin F."/>
        </authorList>
    </citation>
    <scope>NUCLEOTIDE SEQUENCE [LARGE SCALE GENOMIC DNA]</scope>
    <source>
        <strain evidence="2 3">CIRM-BRFM 2984</strain>
    </source>
</reference>
<accession>A0AAW0E3N3</accession>
<dbReference type="Proteomes" id="UP001362999">
    <property type="component" value="Unassembled WGS sequence"/>
</dbReference>
<feature type="region of interest" description="Disordered" evidence="1">
    <location>
        <begin position="1"/>
        <end position="48"/>
    </location>
</feature>
<sequence>MLHKHVVNEPGGVTAHSQEHNAPARCNDGYTKGNGLAPASRLQSGNSRCKTREFPGFTGTKSSQALTLEPMLSTAAIRARIGRGTSRVVPKSRSCRRGSVSIEGQLSEDGETKQTRGMSRCDRDFLTLFPRLFHEQTFFWGERGSPQTPLL</sequence>
<evidence type="ECO:0000256" key="1">
    <source>
        <dbReference type="SAM" id="MobiDB-lite"/>
    </source>
</evidence>
<comment type="caution">
    <text evidence="2">The sequence shown here is derived from an EMBL/GenBank/DDBJ whole genome shotgun (WGS) entry which is preliminary data.</text>
</comment>
<evidence type="ECO:0000313" key="3">
    <source>
        <dbReference type="Proteomes" id="UP001362999"/>
    </source>
</evidence>
<dbReference type="EMBL" id="JAWWNJ010000003">
    <property type="protein sequence ID" value="KAK7059271.1"/>
    <property type="molecule type" value="Genomic_DNA"/>
</dbReference>
<evidence type="ECO:0000313" key="2">
    <source>
        <dbReference type="EMBL" id="KAK7059271.1"/>
    </source>
</evidence>
<organism evidence="2 3">
    <name type="scientific">Favolaschia claudopus</name>
    <dbReference type="NCBI Taxonomy" id="2862362"/>
    <lineage>
        <taxon>Eukaryota</taxon>
        <taxon>Fungi</taxon>
        <taxon>Dikarya</taxon>
        <taxon>Basidiomycota</taxon>
        <taxon>Agaricomycotina</taxon>
        <taxon>Agaricomycetes</taxon>
        <taxon>Agaricomycetidae</taxon>
        <taxon>Agaricales</taxon>
        <taxon>Marasmiineae</taxon>
        <taxon>Mycenaceae</taxon>
        <taxon>Favolaschia</taxon>
    </lineage>
</organism>
<dbReference type="AlphaFoldDB" id="A0AAW0E3N3"/>
<keyword evidence="3" id="KW-1185">Reference proteome</keyword>
<proteinExistence type="predicted"/>